<evidence type="ECO:0000313" key="2">
    <source>
        <dbReference type="EMBL" id="RPA87920.1"/>
    </source>
</evidence>
<name>A0A3N4IUM7_ASCIM</name>
<dbReference type="Proteomes" id="UP000275078">
    <property type="component" value="Unassembled WGS sequence"/>
</dbReference>
<proteinExistence type="predicted"/>
<keyword evidence="3" id="KW-1185">Reference proteome</keyword>
<evidence type="ECO:0000313" key="3">
    <source>
        <dbReference type="Proteomes" id="UP000275078"/>
    </source>
</evidence>
<feature type="region of interest" description="Disordered" evidence="1">
    <location>
        <begin position="1"/>
        <end position="34"/>
    </location>
</feature>
<dbReference type="EMBL" id="ML119645">
    <property type="protein sequence ID" value="RPA87920.1"/>
    <property type="molecule type" value="Genomic_DNA"/>
</dbReference>
<organism evidence="2 3">
    <name type="scientific">Ascobolus immersus RN42</name>
    <dbReference type="NCBI Taxonomy" id="1160509"/>
    <lineage>
        <taxon>Eukaryota</taxon>
        <taxon>Fungi</taxon>
        <taxon>Dikarya</taxon>
        <taxon>Ascomycota</taxon>
        <taxon>Pezizomycotina</taxon>
        <taxon>Pezizomycetes</taxon>
        <taxon>Pezizales</taxon>
        <taxon>Ascobolaceae</taxon>
        <taxon>Ascobolus</taxon>
    </lineage>
</organism>
<reference evidence="2 3" key="1">
    <citation type="journal article" date="2018" name="Nat. Ecol. Evol.">
        <title>Pezizomycetes genomes reveal the molecular basis of ectomycorrhizal truffle lifestyle.</title>
        <authorList>
            <person name="Murat C."/>
            <person name="Payen T."/>
            <person name="Noel B."/>
            <person name="Kuo A."/>
            <person name="Morin E."/>
            <person name="Chen J."/>
            <person name="Kohler A."/>
            <person name="Krizsan K."/>
            <person name="Balestrini R."/>
            <person name="Da Silva C."/>
            <person name="Montanini B."/>
            <person name="Hainaut M."/>
            <person name="Levati E."/>
            <person name="Barry K.W."/>
            <person name="Belfiori B."/>
            <person name="Cichocki N."/>
            <person name="Clum A."/>
            <person name="Dockter R.B."/>
            <person name="Fauchery L."/>
            <person name="Guy J."/>
            <person name="Iotti M."/>
            <person name="Le Tacon F."/>
            <person name="Lindquist E.A."/>
            <person name="Lipzen A."/>
            <person name="Malagnac F."/>
            <person name="Mello A."/>
            <person name="Molinier V."/>
            <person name="Miyauchi S."/>
            <person name="Poulain J."/>
            <person name="Riccioni C."/>
            <person name="Rubini A."/>
            <person name="Sitrit Y."/>
            <person name="Splivallo R."/>
            <person name="Traeger S."/>
            <person name="Wang M."/>
            <person name="Zifcakova L."/>
            <person name="Wipf D."/>
            <person name="Zambonelli A."/>
            <person name="Paolocci F."/>
            <person name="Nowrousian M."/>
            <person name="Ottonello S."/>
            <person name="Baldrian P."/>
            <person name="Spatafora J.W."/>
            <person name="Henrissat B."/>
            <person name="Nagy L.G."/>
            <person name="Aury J.M."/>
            <person name="Wincker P."/>
            <person name="Grigoriev I.V."/>
            <person name="Bonfante P."/>
            <person name="Martin F.M."/>
        </authorList>
    </citation>
    <scope>NUCLEOTIDE SEQUENCE [LARGE SCALE GENOMIC DNA]</scope>
    <source>
        <strain evidence="2 3">RN42</strain>
    </source>
</reference>
<accession>A0A3N4IUM7</accession>
<sequence>MANELSTPHPTQPPTATESVSSAGMSKDPPQSREDALFAGLPHRAALNALRREGGDGRFLKNSTEHTMALQAAINPCWKLGIHAIASFTTEAGRVLVCEEGVYEVELYQEWLRFRGKGDDVVEGEWIENGGYSEEDAPQSREDELFAGLPHRAALNVLFAEEGGDFLKDAKVFTTAFQTRIKRTWRLGVHAIVSFSTTSGRVVVCEEGVYETDTHHEWLRFRGKGDEVVEGEWIENEGYSDSEDLD</sequence>
<protein>
    <submittedName>
        <fullName evidence="2">Uncharacterized protein</fullName>
    </submittedName>
</protein>
<feature type="compositionally biased region" description="Polar residues" evidence="1">
    <location>
        <begin position="1"/>
        <end position="24"/>
    </location>
</feature>
<dbReference type="AlphaFoldDB" id="A0A3N4IUM7"/>
<evidence type="ECO:0000256" key="1">
    <source>
        <dbReference type="SAM" id="MobiDB-lite"/>
    </source>
</evidence>
<gene>
    <name evidence="2" type="ORF">BJ508DRAFT_371431</name>
</gene>